<proteinExistence type="predicted"/>
<sequence length="118" mass="13674">QKGSNFLYFIALLSYPPSPSSLSQKLSSFSFSHFKSRVSFSPFPFSSLLCQRIVYQPFLLKTTTWVCLKTIKYVIFWFKIQFLAFFTGFSYLGVSLFSPAFPFFLIISFFSSFLENPT</sequence>
<keyword evidence="1" id="KW-0812">Transmembrane</keyword>
<name>A0A0V0GX48_SOLCH</name>
<feature type="non-terminal residue" evidence="2">
    <location>
        <position position="1"/>
    </location>
</feature>
<feature type="transmembrane region" description="Helical" evidence="1">
    <location>
        <begin position="82"/>
        <end position="110"/>
    </location>
</feature>
<accession>A0A0V0GX48</accession>
<evidence type="ECO:0000256" key="1">
    <source>
        <dbReference type="SAM" id="Phobius"/>
    </source>
</evidence>
<keyword evidence="1" id="KW-1133">Transmembrane helix</keyword>
<protein>
    <submittedName>
        <fullName evidence="2">Putative ovule protein</fullName>
    </submittedName>
</protein>
<keyword evidence="1" id="KW-0472">Membrane</keyword>
<organism evidence="2">
    <name type="scientific">Solanum chacoense</name>
    <name type="common">Chaco potato</name>
    <dbReference type="NCBI Taxonomy" id="4108"/>
    <lineage>
        <taxon>Eukaryota</taxon>
        <taxon>Viridiplantae</taxon>
        <taxon>Streptophyta</taxon>
        <taxon>Embryophyta</taxon>
        <taxon>Tracheophyta</taxon>
        <taxon>Spermatophyta</taxon>
        <taxon>Magnoliopsida</taxon>
        <taxon>eudicotyledons</taxon>
        <taxon>Gunneridae</taxon>
        <taxon>Pentapetalae</taxon>
        <taxon>asterids</taxon>
        <taxon>lamiids</taxon>
        <taxon>Solanales</taxon>
        <taxon>Solanaceae</taxon>
        <taxon>Solanoideae</taxon>
        <taxon>Solaneae</taxon>
        <taxon>Solanum</taxon>
    </lineage>
</organism>
<reference evidence="2" key="1">
    <citation type="submission" date="2015-12" db="EMBL/GenBank/DDBJ databases">
        <title>Gene expression during late stages of embryo sac development: a critical building block for successful pollen-pistil interactions.</title>
        <authorList>
            <person name="Liu Y."/>
            <person name="Joly V."/>
            <person name="Sabar M."/>
            <person name="Matton D.P."/>
        </authorList>
    </citation>
    <scope>NUCLEOTIDE SEQUENCE</scope>
</reference>
<evidence type="ECO:0000313" key="2">
    <source>
        <dbReference type="EMBL" id="JAP11814.1"/>
    </source>
</evidence>
<dbReference type="EMBL" id="GEDG01030651">
    <property type="protein sequence ID" value="JAP11814.1"/>
    <property type="molecule type" value="Transcribed_RNA"/>
</dbReference>
<dbReference type="AlphaFoldDB" id="A0A0V0GX48"/>